<evidence type="ECO:0000313" key="1">
    <source>
        <dbReference type="EMBL" id="KAE9609690.1"/>
    </source>
</evidence>
<proteinExistence type="predicted"/>
<protein>
    <submittedName>
        <fullName evidence="1">Uncharacterized protein</fullName>
    </submittedName>
</protein>
<keyword evidence="2" id="KW-1185">Reference proteome</keyword>
<dbReference type="AlphaFoldDB" id="A0A6A4Q7E2"/>
<sequence>MYFHSKLLEHNHNHHHHRHRHLHLLMVLWIGEDTIVDHNMHQLHHANSYDLASFLTSY</sequence>
<comment type="caution">
    <text evidence="1">The sequence shown here is derived from an EMBL/GenBank/DDBJ whole genome shotgun (WGS) entry which is preliminary data.</text>
</comment>
<evidence type="ECO:0000313" key="2">
    <source>
        <dbReference type="Proteomes" id="UP000447434"/>
    </source>
</evidence>
<dbReference type="EMBL" id="WOCE01000007">
    <property type="protein sequence ID" value="KAE9609690.1"/>
    <property type="molecule type" value="Genomic_DNA"/>
</dbReference>
<organism evidence="1 2">
    <name type="scientific">Lupinus albus</name>
    <name type="common">White lupine</name>
    <name type="synonym">Lupinus termis</name>
    <dbReference type="NCBI Taxonomy" id="3870"/>
    <lineage>
        <taxon>Eukaryota</taxon>
        <taxon>Viridiplantae</taxon>
        <taxon>Streptophyta</taxon>
        <taxon>Embryophyta</taxon>
        <taxon>Tracheophyta</taxon>
        <taxon>Spermatophyta</taxon>
        <taxon>Magnoliopsida</taxon>
        <taxon>eudicotyledons</taxon>
        <taxon>Gunneridae</taxon>
        <taxon>Pentapetalae</taxon>
        <taxon>rosids</taxon>
        <taxon>fabids</taxon>
        <taxon>Fabales</taxon>
        <taxon>Fabaceae</taxon>
        <taxon>Papilionoideae</taxon>
        <taxon>50 kb inversion clade</taxon>
        <taxon>genistoids sensu lato</taxon>
        <taxon>core genistoids</taxon>
        <taxon>Genisteae</taxon>
        <taxon>Lupinus</taxon>
    </lineage>
</organism>
<gene>
    <name evidence="1" type="ORF">Lalb_Chr07g0178701</name>
</gene>
<reference evidence="2" key="1">
    <citation type="journal article" date="2020" name="Nat. Commun.">
        <title>Genome sequence of the cluster root forming white lupin.</title>
        <authorList>
            <person name="Hufnagel B."/>
            <person name="Marques A."/>
            <person name="Soriano A."/>
            <person name="Marques L."/>
            <person name="Divol F."/>
            <person name="Doumas P."/>
            <person name="Sallet E."/>
            <person name="Mancinotti D."/>
            <person name="Carrere S."/>
            <person name="Marande W."/>
            <person name="Arribat S."/>
            <person name="Keller J."/>
            <person name="Huneau C."/>
            <person name="Blein T."/>
            <person name="Aime D."/>
            <person name="Laguerre M."/>
            <person name="Taylor J."/>
            <person name="Schubert V."/>
            <person name="Nelson M."/>
            <person name="Geu-Flores F."/>
            <person name="Crespi M."/>
            <person name="Gallardo-Guerrero K."/>
            <person name="Delaux P.-M."/>
            <person name="Salse J."/>
            <person name="Berges H."/>
            <person name="Guyot R."/>
            <person name="Gouzy J."/>
            <person name="Peret B."/>
        </authorList>
    </citation>
    <scope>NUCLEOTIDE SEQUENCE [LARGE SCALE GENOMIC DNA]</scope>
    <source>
        <strain evidence="2">cv. Amiga</strain>
    </source>
</reference>
<name>A0A6A4Q7E2_LUPAL</name>
<dbReference type="Proteomes" id="UP000447434">
    <property type="component" value="Chromosome 7"/>
</dbReference>
<accession>A0A6A4Q7E2</accession>